<dbReference type="RefSeq" id="WP_010701355.1">
    <property type="nucleotide sequence ID" value="NZ_CM001844.1"/>
</dbReference>
<name>N6VCW3_9HYPH</name>
<proteinExistence type="predicted"/>
<dbReference type="Pfam" id="PF07120">
    <property type="entry name" value="DUF1376"/>
    <property type="match status" value="1"/>
</dbReference>
<reference evidence="1 2" key="1">
    <citation type="journal article" date="2013" name="PLoS Genet.">
        <title>A gene transfer agent and a dynamic repertoire of secretion systems hold the keys to the explosive radiation of the emerging pathogen Bartonella.</title>
        <authorList>
            <person name="Guy L."/>
            <person name="Nystedt B."/>
            <person name="Toft C."/>
            <person name="Zaremba-Niedzwiedzka K."/>
            <person name="Berglund E.C."/>
            <person name="Granberg F."/>
            <person name="Naslund K."/>
            <person name="Eriksson A.S."/>
            <person name="Andersson S.G."/>
        </authorList>
    </citation>
    <scope>NUCLEOTIDE SEQUENCE [LARGE SCALE GENOMIC DNA]</scope>
    <source>
        <strain evidence="1 2">91-4</strain>
    </source>
</reference>
<dbReference type="InterPro" id="IPR010781">
    <property type="entry name" value="DUF1376"/>
</dbReference>
<dbReference type="PATRIC" id="fig|1094491.5.peg.872"/>
<dbReference type="STRING" id="1094491.BBbe_08090"/>
<comment type="caution">
    <text evidence="1">The sequence shown here is derived from an EMBL/GenBank/DDBJ whole genome shotgun (WGS) entry which is preliminary data.</text>
</comment>
<dbReference type="EMBL" id="AGWA01000007">
    <property type="protein sequence ID" value="ENN91116.1"/>
    <property type="molecule type" value="Genomic_DNA"/>
</dbReference>
<keyword evidence="2" id="KW-1185">Reference proteome</keyword>
<organism evidence="1 2">
    <name type="scientific">Bartonella bovis 91-4</name>
    <dbReference type="NCBI Taxonomy" id="1094491"/>
    <lineage>
        <taxon>Bacteria</taxon>
        <taxon>Pseudomonadati</taxon>
        <taxon>Pseudomonadota</taxon>
        <taxon>Alphaproteobacteria</taxon>
        <taxon>Hyphomicrobiales</taxon>
        <taxon>Bartonellaceae</taxon>
        <taxon>Bartonella</taxon>
    </lineage>
</organism>
<protein>
    <recommendedName>
        <fullName evidence="3">Phage related protein</fullName>
    </recommendedName>
</protein>
<dbReference type="Proteomes" id="UP000014038">
    <property type="component" value="Chromosome"/>
</dbReference>
<accession>N6VCW3</accession>
<gene>
    <name evidence="1" type="ORF">BBbe_08090</name>
</gene>
<sequence>MSTKSPWVKFYPSQFLKELMGLKPAETAVYTMLVLLMIDKGTPIFNNASHLSNLCGCSVQTFNKILETLISCDHITRLENGRLWHTSSAFDLDINSENSNTVKRSEKKEEENYGN</sequence>
<evidence type="ECO:0008006" key="3">
    <source>
        <dbReference type="Google" id="ProtNLM"/>
    </source>
</evidence>
<evidence type="ECO:0000313" key="1">
    <source>
        <dbReference type="EMBL" id="ENN91116.1"/>
    </source>
</evidence>
<dbReference type="AlphaFoldDB" id="N6VCW3"/>
<dbReference type="eggNOG" id="ENOG5030IX3">
    <property type="taxonomic scope" value="Bacteria"/>
</dbReference>
<evidence type="ECO:0000313" key="2">
    <source>
        <dbReference type="Proteomes" id="UP000014038"/>
    </source>
</evidence>
<dbReference type="HOGENOM" id="CLU_062383_2_0_5"/>
<dbReference type="OrthoDB" id="7924081at2"/>